<feature type="compositionally biased region" description="Basic and acidic residues" evidence="1">
    <location>
        <begin position="135"/>
        <end position="145"/>
    </location>
</feature>
<dbReference type="Proteomes" id="UP000073492">
    <property type="component" value="Unassembled WGS sequence"/>
</dbReference>
<comment type="caution">
    <text evidence="2">The sequence shown here is derived from an EMBL/GenBank/DDBJ whole genome shotgun (WGS) entry which is preliminary data.</text>
</comment>
<evidence type="ECO:0000256" key="1">
    <source>
        <dbReference type="SAM" id="MobiDB-lite"/>
    </source>
</evidence>
<feature type="compositionally biased region" description="Gly residues" evidence="1">
    <location>
        <begin position="428"/>
        <end position="439"/>
    </location>
</feature>
<feature type="compositionally biased region" description="Basic and acidic residues" evidence="1">
    <location>
        <begin position="332"/>
        <end position="349"/>
    </location>
</feature>
<dbReference type="AlphaFoldDB" id="A0A139IEA9"/>
<feature type="region of interest" description="Disordered" evidence="1">
    <location>
        <begin position="195"/>
        <end position="366"/>
    </location>
</feature>
<feature type="compositionally biased region" description="Low complexity" evidence="1">
    <location>
        <begin position="286"/>
        <end position="297"/>
    </location>
</feature>
<keyword evidence="3" id="KW-1185">Reference proteome</keyword>
<reference evidence="2 3" key="1">
    <citation type="submission" date="2015-07" db="EMBL/GenBank/DDBJ databases">
        <title>Comparative genomics of the Sigatoka disease complex on banana suggests a link between parallel evolutionary changes in Pseudocercospora fijiensis and Pseudocercospora eumusae and increased virulence on the banana host.</title>
        <authorList>
            <person name="Chang T.-C."/>
            <person name="Salvucci A."/>
            <person name="Crous P.W."/>
            <person name="Stergiopoulos I."/>
        </authorList>
    </citation>
    <scope>NUCLEOTIDE SEQUENCE [LARGE SCALE GENOMIC DNA]</scope>
    <source>
        <strain evidence="2 3">CBS 116634</strain>
    </source>
</reference>
<organism evidence="2 3">
    <name type="scientific">Pseudocercospora musae</name>
    <dbReference type="NCBI Taxonomy" id="113226"/>
    <lineage>
        <taxon>Eukaryota</taxon>
        <taxon>Fungi</taxon>
        <taxon>Dikarya</taxon>
        <taxon>Ascomycota</taxon>
        <taxon>Pezizomycotina</taxon>
        <taxon>Dothideomycetes</taxon>
        <taxon>Dothideomycetidae</taxon>
        <taxon>Mycosphaerellales</taxon>
        <taxon>Mycosphaerellaceae</taxon>
        <taxon>Pseudocercospora</taxon>
    </lineage>
</organism>
<gene>
    <name evidence="2" type="ORF">AC579_4040</name>
</gene>
<sequence>MELLLDAFIAMLRLKDADFADAFQSPKSSKAVYNSDIRIFTPPLRATAFIGQKVCCVMKADTDQHWYTSGTIRYTDEEGRHVLPPPLREHEIEELVLDATHSEPSTMEAHRVSDGIDSGVSSTSHRGGAGPLLNESDRLSDEKYSSPRSPSPNGAAEPLAEESDRLTDEDYSVVGCPCDMSACPEARTKPLIMKSARSSDEKHSVVESPSQRSPSPGHRAATLFINSDRAADRQCGIVMPPSPKASAEPSSIMGSDHSSDKHFVAVMPPSPEDSEYASSPHHHSKSSPGFSDSSSSSDVAETMQPTVPEPGHLKPGPLRSASTISLYSLQGDADRSNRLDRSPSRRLVERTPTADSEPFSPTSNKPDEVVVAALSDTISPISPKHLPLADDIPLVELKKDAPFVDFELHLQHRKQRLKDAQAVFAMPGGDGSSDGGDSNGSGEARRGFSYLDNGAGNLPAKPSCGLC</sequence>
<dbReference type="OrthoDB" id="3649964at2759"/>
<name>A0A139IEA9_9PEZI</name>
<evidence type="ECO:0000313" key="3">
    <source>
        <dbReference type="Proteomes" id="UP000073492"/>
    </source>
</evidence>
<evidence type="ECO:0000313" key="2">
    <source>
        <dbReference type="EMBL" id="KXT12965.1"/>
    </source>
</evidence>
<feature type="region of interest" description="Disordered" evidence="1">
    <location>
        <begin position="426"/>
        <end position="467"/>
    </location>
</feature>
<protein>
    <submittedName>
        <fullName evidence="2">Uncharacterized protein</fullName>
    </submittedName>
</protein>
<dbReference type="EMBL" id="LFZO01000134">
    <property type="protein sequence ID" value="KXT12965.1"/>
    <property type="molecule type" value="Genomic_DNA"/>
</dbReference>
<proteinExistence type="predicted"/>
<feature type="region of interest" description="Disordered" evidence="1">
    <location>
        <begin position="101"/>
        <end position="167"/>
    </location>
</feature>
<accession>A0A139IEA9</accession>